<evidence type="ECO:0000313" key="2">
    <source>
        <dbReference type="Proteomes" id="UP000789570"/>
    </source>
</evidence>
<evidence type="ECO:0000313" key="1">
    <source>
        <dbReference type="EMBL" id="CAG8486801.1"/>
    </source>
</evidence>
<dbReference type="Proteomes" id="UP000789570">
    <property type="component" value="Unassembled WGS sequence"/>
</dbReference>
<reference evidence="1" key="1">
    <citation type="submission" date="2021-06" db="EMBL/GenBank/DDBJ databases">
        <authorList>
            <person name="Kallberg Y."/>
            <person name="Tangrot J."/>
            <person name="Rosling A."/>
        </authorList>
    </citation>
    <scope>NUCLEOTIDE SEQUENCE</scope>
    <source>
        <strain evidence="1">UK204</strain>
    </source>
</reference>
<proteinExistence type="predicted"/>
<gene>
    <name evidence="1" type="ORF">FCALED_LOCUS2998</name>
</gene>
<comment type="caution">
    <text evidence="1">The sequence shown here is derived from an EMBL/GenBank/DDBJ whole genome shotgun (WGS) entry which is preliminary data.</text>
</comment>
<accession>A0A9N8WGU9</accession>
<keyword evidence="2" id="KW-1185">Reference proteome</keyword>
<dbReference type="OrthoDB" id="2435800at2759"/>
<sequence length="119" mass="14162">MNNKEERYFSIADTIETIVNAESVLFNEEQYPPDDDQVILYKENELASLFSRKKFTSWEACETFINKWAKVQGFHIVKDQVVRENGVLRRRTFICNHSRTYNFSSNKDTNTNKMQCPFY</sequence>
<dbReference type="AlphaFoldDB" id="A0A9N8WGU9"/>
<protein>
    <submittedName>
        <fullName evidence="1">10775_t:CDS:1</fullName>
    </submittedName>
</protein>
<name>A0A9N8WGU9_9GLOM</name>
<organism evidence="1 2">
    <name type="scientific">Funneliformis caledonium</name>
    <dbReference type="NCBI Taxonomy" id="1117310"/>
    <lineage>
        <taxon>Eukaryota</taxon>
        <taxon>Fungi</taxon>
        <taxon>Fungi incertae sedis</taxon>
        <taxon>Mucoromycota</taxon>
        <taxon>Glomeromycotina</taxon>
        <taxon>Glomeromycetes</taxon>
        <taxon>Glomerales</taxon>
        <taxon>Glomeraceae</taxon>
        <taxon>Funneliformis</taxon>
    </lineage>
</organism>
<dbReference type="EMBL" id="CAJVPQ010000498">
    <property type="protein sequence ID" value="CAG8486801.1"/>
    <property type="molecule type" value="Genomic_DNA"/>
</dbReference>